<proteinExistence type="predicted"/>
<reference evidence="1 2" key="1">
    <citation type="journal article" date="2021" name="Elife">
        <title>Chloroplast acquisition without the gene transfer in kleptoplastic sea slugs, Plakobranchus ocellatus.</title>
        <authorList>
            <person name="Maeda T."/>
            <person name="Takahashi S."/>
            <person name="Yoshida T."/>
            <person name="Shimamura S."/>
            <person name="Takaki Y."/>
            <person name="Nagai Y."/>
            <person name="Toyoda A."/>
            <person name="Suzuki Y."/>
            <person name="Arimoto A."/>
            <person name="Ishii H."/>
            <person name="Satoh N."/>
            <person name="Nishiyama T."/>
            <person name="Hasebe M."/>
            <person name="Maruyama T."/>
            <person name="Minagawa J."/>
            <person name="Obokata J."/>
            <person name="Shigenobu S."/>
        </authorList>
    </citation>
    <scope>NUCLEOTIDE SEQUENCE [LARGE SCALE GENOMIC DNA]</scope>
</reference>
<evidence type="ECO:0000313" key="1">
    <source>
        <dbReference type="EMBL" id="GFO37760.1"/>
    </source>
</evidence>
<dbReference type="AlphaFoldDB" id="A0AAV4D108"/>
<name>A0AAV4D108_9GAST</name>
<evidence type="ECO:0000313" key="2">
    <source>
        <dbReference type="Proteomes" id="UP000735302"/>
    </source>
</evidence>
<keyword evidence="2" id="KW-1185">Reference proteome</keyword>
<dbReference type="EMBL" id="BLXT01007302">
    <property type="protein sequence ID" value="GFO37760.1"/>
    <property type="molecule type" value="Genomic_DNA"/>
</dbReference>
<comment type="caution">
    <text evidence="1">The sequence shown here is derived from an EMBL/GenBank/DDBJ whole genome shotgun (WGS) entry which is preliminary data.</text>
</comment>
<accession>A0AAV4D108</accession>
<sequence>MGATCDPVTRLYSLALFYEVDQRLLIKGLGVFNTLAPIMVENSQHGDLMLLGHPSGQGAGDGARSCDRKVPEDLRADSLATVLSTPQTIL</sequence>
<gene>
    <name evidence="1" type="ORF">PoB_006426500</name>
</gene>
<protein>
    <submittedName>
        <fullName evidence="1">Uncharacterized protein</fullName>
    </submittedName>
</protein>
<organism evidence="1 2">
    <name type="scientific">Plakobranchus ocellatus</name>
    <dbReference type="NCBI Taxonomy" id="259542"/>
    <lineage>
        <taxon>Eukaryota</taxon>
        <taxon>Metazoa</taxon>
        <taxon>Spiralia</taxon>
        <taxon>Lophotrochozoa</taxon>
        <taxon>Mollusca</taxon>
        <taxon>Gastropoda</taxon>
        <taxon>Heterobranchia</taxon>
        <taxon>Euthyneura</taxon>
        <taxon>Panpulmonata</taxon>
        <taxon>Sacoglossa</taxon>
        <taxon>Placobranchoidea</taxon>
        <taxon>Plakobranchidae</taxon>
        <taxon>Plakobranchus</taxon>
    </lineage>
</organism>
<dbReference type="Proteomes" id="UP000735302">
    <property type="component" value="Unassembled WGS sequence"/>
</dbReference>